<accession>A0AAE9VM34</accession>
<sequence length="76" mass="8121">MLSGAFKPNTTTQVTIPLANAKLNDRAQVYALRTLGGVHIVPYAVNGAVMVDVTNSLNYEISLSGVELSVRVEKFG</sequence>
<gene>
    <name evidence="1" type="ORF">UFJFPfSW6_00043</name>
</gene>
<proteinExistence type="predicted"/>
<evidence type="ECO:0000313" key="1">
    <source>
        <dbReference type="EMBL" id="WAX22757.1"/>
    </source>
</evidence>
<keyword evidence="2" id="KW-1185">Reference proteome</keyword>
<reference evidence="2" key="1">
    <citation type="journal article" date="2023" name="3 Biotech.">
        <title>Genome sequencing of Pseudomonas fluorescens phage UFJF_PfSW6: a novel lytic Pijolavirus specie with potential for biocontrol in the dairy industry.</title>
        <authorList>
            <person name="Vidigal P.M.P."/>
            <person name="Hungaro H.M."/>
        </authorList>
    </citation>
    <scope>NUCLEOTIDE SEQUENCE [LARGE SCALE GENOMIC DNA]</scope>
</reference>
<name>A0AAE9VM34_9CAUD</name>
<dbReference type="Proteomes" id="UP001221264">
    <property type="component" value="Segment"/>
</dbReference>
<organism evidence="1 2">
    <name type="scientific">Pseudomonas phage UFJF_PfSW6</name>
    <dbReference type="NCBI Taxonomy" id="3003725"/>
    <lineage>
        <taxon>Viruses</taxon>
        <taxon>Duplodnaviria</taxon>
        <taxon>Heunggongvirae</taxon>
        <taxon>Uroviricota</taxon>
        <taxon>Caudoviricetes</taxon>
        <taxon>Autographivirales</taxon>
        <taxon>Autotranscriptaviridae</taxon>
        <taxon>Studiervirinae</taxon>
        <taxon>Pijolavirus</taxon>
        <taxon>Pijolavirus UFJFPfSW6</taxon>
    </lineage>
</organism>
<dbReference type="EMBL" id="OP924544">
    <property type="protein sequence ID" value="WAX22757.1"/>
    <property type="molecule type" value="Genomic_DNA"/>
</dbReference>
<protein>
    <submittedName>
        <fullName evidence="1">Uncharacterized protein</fullName>
    </submittedName>
</protein>
<evidence type="ECO:0000313" key="2">
    <source>
        <dbReference type="Proteomes" id="UP001221264"/>
    </source>
</evidence>